<gene>
    <name evidence="1" type="ORF">PACLA_8A052125</name>
</gene>
<dbReference type="AlphaFoldDB" id="A0A7D9EKS4"/>
<sequence>RKMSGYDNLSLDGLQDECQERQIEFSSKDGVKTLSSKLRTNDKLSDVVDKSGEVQKEGKNIEMGTDREVLEQSKLRSKTISAQSDISTLAMTMA</sequence>
<comment type="caution">
    <text evidence="1">The sequence shown here is derived from an EMBL/GenBank/DDBJ whole genome shotgun (WGS) entry which is preliminary data.</text>
</comment>
<proteinExistence type="predicted"/>
<dbReference type="Proteomes" id="UP001152795">
    <property type="component" value="Unassembled WGS sequence"/>
</dbReference>
<evidence type="ECO:0000313" key="2">
    <source>
        <dbReference type="Proteomes" id="UP001152795"/>
    </source>
</evidence>
<feature type="non-terminal residue" evidence="1">
    <location>
        <position position="1"/>
    </location>
</feature>
<accession>A0A7D9EKS4</accession>
<reference evidence="1" key="1">
    <citation type="submission" date="2020-04" db="EMBL/GenBank/DDBJ databases">
        <authorList>
            <person name="Alioto T."/>
            <person name="Alioto T."/>
            <person name="Gomez Garrido J."/>
        </authorList>
    </citation>
    <scope>NUCLEOTIDE SEQUENCE</scope>
    <source>
        <strain evidence="1">A484AB</strain>
    </source>
</reference>
<dbReference type="EMBL" id="CACRXK020006874">
    <property type="protein sequence ID" value="CAB4010703.1"/>
    <property type="molecule type" value="Genomic_DNA"/>
</dbReference>
<evidence type="ECO:0000313" key="1">
    <source>
        <dbReference type="EMBL" id="CAB4010703.1"/>
    </source>
</evidence>
<name>A0A7D9EKS4_PARCT</name>
<organism evidence="1 2">
    <name type="scientific">Paramuricea clavata</name>
    <name type="common">Red gorgonian</name>
    <name type="synonym">Violescent sea-whip</name>
    <dbReference type="NCBI Taxonomy" id="317549"/>
    <lineage>
        <taxon>Eukaryota</taxon>
        <taxon>Metazoa</taxon>
        <taxon>Cnidaria</taxon>
        <taxon>Anthozoa</taxon>
        <taxon>Octocorallia</taxon>
        <taxon>Malacalcyonacea</taxon>
        <taxon>Plexauridae</taxon>
        <taxon>Paramuricea</taxon>
    </lineage>
</organism>
<keyword evidence="2" id="KW-1185">Reference proteome</keyword>
<protein>
    <submittedName>
        <fullName evidence="1">Uncharacterized protein</fullName>
    </submittedName>
</protein>